<feature type="transmembrane region" description="Helical" evidence="1">
    <location>
        <begin position="118"/>
        <end position="142"/>
    </location>
</feature>
<sequence>MTQRLDKQQLRELAVGHEKPVNDRVPTTVDRGFGLPTPIYAVTVALYLGLIGVMAVSFLNPELAIPMVIFAGFVVFAFGLVGFWTRMKPENDTVAPDWGQFRARGIETLSGRLTAGEATIQVLMLPVLILGWGLAVAVIVALR</sequence>
<evidence type="ECO:0000256" key="1">
    <source>
        <dbReference type="SAM" id="Phobius"/>
    </source>
</evidence>
<dbReference type="EMBL" id="QFPX01000008">
    <property type="protein sequence ID" value="PZQ54774.1"/>
    <property type="molecule type" value="Genomic_DNA"/>
</dbReference>
<feature type="transmembrane region" description="Helical" evidence="1">
    <location>
        <begin position="39"/>
        <end position="56"/>
    </location>
</feature>
<comment type="caution">
    <text evidence="2">The sequence shown here is derived from an EMBL/GenBank/DDBJ whole genome shotgun (WGS) entry which is preliminary data.</text>
</comment>
<proteinExistence type="predicted"/>
<dbReference type="AlphaFoldDB" id="A0A2W5NPA2"/>
<name>A0A2W5NPA2_9SPHN</name>
<evidence type="ECO:0000313" key="3">
    <source>
        <dbReference type="Proteomes" id="UP000249082"/>
    </source>
</evidence>
<gene>
    <name evidence="2" type="ORF">DI555_12205</name>
</gene>
<feature type="transmembrane region" description="Helical" evidence="1">
    <location>
        <begin position="63"/>
        <end position="84"/>
    </location>
</feature>
<keyword evidence="1" id="KW-0472">Membrane</keyword>
<organism evidence="2 3">
    <name type="scientific">Novosphingobium pentaromativorans</name>
    <dbReference type="NCBI Taxonomy" id="205844"/>
    <lineage>
        <taxon>Bacteria</taxon>
        <taxon>Pseudomonadati</taxon>
        <taxon>Pseudomonadota</taxon>
        <taxon>Alphaproteobacteria</taxon>
        <taxon>Sphingomonadales</taxon>
        <taxon>Sphingomonadaceae</taxon>
        <taxon>Novosphingobium</taxon>
    </lineage>
</organism>
<accession>A0A2W5NPA2</accession>
<keyword evidence="1" id="KW-0812">Transmembrane</keyword>
<dbReference type="Proteomes" id="UP000249082">
    <property type="component" value="Unassembled WGS sequence"/>
</dbReference>
<keyword evidence="1" id="KW-1133">Transmembrane helix</keyword>
<reference evidence="2 3" key="1">
    <citation type="submission" date="2017-08" db="EMBL/GenBank/DDBJ databases">
        <title>Infants hospitalized years apart are colonized by the same room-sourced microbial strains.</title>
        <authorList>
            <person name="Brooks B."/>
            <person name="Olm M.R."/>
            <person name="Firek B.A."/>
            <person name="Baker R."/>
            <person name="Thomas B.C."/>
            <person name="Morowitz M.J."/>
            <person name="Banfield J.F."/>
        </authorList>
    </citation>
    <scope>NUCLEOTIDE SEQUENCE [LARGE SCALE GENOMIC DNA]</scope>
    <source>
        <strain evidence="2">S2_005_002_R2_33</strain>
    </source>
</reference>
<protein>
    <submittedName>
        <fullName evidence="2">Uncharacterized protein</fullName>
    </submittedName>
</protein>
<evidence type="ECO:0000313" key="2">
    <source>
        <dbReference type="EMBL" id="PZQ54774.1"/>
    </source>
</evidence>